<evidence type="ECO:0000313" key="2">
    <source>
        <dbReference type="EMBL" id="KNC51671.1"/>
    </source>
</evidence>
<protein>
    <submittedName>
        <fullName evidence="2">Uncharacterized protein</fullName>
    </submittedName>
</protein>
<organism evidence="2 3">
    <name type="scientific">Thecamonas trahens ATCC 50062</name>
    <dbReference type="NCBI Taxonomy" id="461836"/>
    <lineage>
        <taxon>Eukaryota</taxon>
        <taxon>Apusozoa</taxon>
        <taxon>Apusomonadida</taxon>
        <taxon>Apusomonadidae</taxon>
        <taxon>Thecamonas</taxon>
    </lineage>
</organism>
<feature type="region of interest" description="Disordered" evidence="1">
    <location>
        <begin position="48"/>
        <end position="79"/>
    </location>
</feature>
<sequence>MAAEGESVFDETVAELEALVWNEATPADAARAVVDLLLVLALNRRLASPSSNWGHSPAAASGGGRTGTTLGGGGDRTNAVRRGNVRLQRTLFCPMGDARASALLRLIGYVPTATTPARFAAREAVGAAAGGDGDEELFFVVDDGLVGGDVLREVVSGIRWSLAMHRTRSTRPASCPDWVAWRCSRKAVWRGAASLACAQCPRGRHAFLYAHHQGVGADF</sequence>
<reference evidence="2 3" key="1">
    <citation type="submission" date="2010-05" db="EMBL/GenBank/DDBJ databases">
        <title>The Genome Sequence of Thecamonas trahens ATCC 50062.</title>
        <authorList>
            <consortium name="The Broad Institute Genome Sequencing Platform"/>
            <person name="Russ C."/>
            <person name="Cuomo C."/>
            <person name="Shea T."/>
            <person name="Young S.K."/>
            <person name="Zeng Q."/>
            <person name="Koehrsen M."/>
            <person name="Haas B."/>
            <person name="Borodovsky M."/>
            <person name="Guigo R."/>
            <person name="Alvarado L."/>
            <person name="Berlin A."/>
            <person name="Bochicchio J."/>
            <person name="Borenstein D."/>
            <person name="Chapman S."/>
            <person name="Chen Z."/>
            <person name="Freedman E."/>
            <person name="Gellesch M."/>
            <person name="Goldberg J."/>
            <person name="Griggs A."/>
            <person name="Gujja S."/>
            <person name="Heilman E."/>
            <person name="Heiman D."/>
            <person name="Hepburn T."/>
            <person name="Howarth C."/>
            <person name="Jen D."/>
            <person name="Larson L."/>
            <person name="Mehta T."/>
            <person name="Park D."/>
            <person name="Pearson M."/>
            <person name="Roberts A."/>
            <person name="Saif S."/>
            <person name="Shenoy N."/>
            <person name="Sisk P."/>
            <person name="Stolte C."/>
            <person name="Sykes S."/>
            <person name="Thomson T."/>
            <person name="Walk T."/>
            <person name="White J."/>
            <person name="Yandava C."/>
            <person name="Burger G."/>
            <person name="Gray M.W."/>
            <person name="Holland P.W.H."/>
            <person name="King N."/>
            <person name="Lang F.B.F."/>
            <person name="Roger A.J."/>
            <person name="Ruiz-Trillo I."/>
            <person name="Lander E."/>
            <person name="Nusbaum C."/>
        </authorList>
    </citation>
    <scope>NUCLEOTIDE SEQUENCE [LARGE SCALE GENOMIC DNA]</scope>
    <source>
        <strain evidence="2 3">ATCC 50062</strain>
    </source>
</reference>
<dbReference type="RefSeq" id="XP_013755806.1">
    <property type="nucleotide sequence ID" value="XM_013900352.1"/>
</dbReference>
<accession>A0A0L0DHU0</accession>
<evidence type="ECO:0000256" key="1">
    <source>
        <dbReference type="SAM" id="MobiDB-lite"/>
    </source>
</evidence>
<feature type="compositionally biased region" description="Gly residues" evidence="1">
    <location>
        <begin position="61"/>
        <end position="75"/>
    </location>
</feature>
<proteinExistence type="predicted"/>
<name>A0A0L0DHU0_THETB</name>
<dbReference type="GeneID" id="25566590"/>
<dbReference type="EMBL" id="GL349469">
    <property type="protein sequence ID" value="KNC51671.1"/>
    <property type="molecule type" value="Genomic_DNA"/>
</dbReference>
<keyword evidence="3" id="KW-1185">Reference proteome</keyword>
<dbReference type="Proteomes" id="UP000054408">
    <property type="component" value="Unassembled WGS sequence"/>
</dbReference>
<dbReference type="AlphaFoldDB" id="A0A0L0DHU0"/>
<evidence type="ECO:0000313" key="3">
    <source>
        <dbReference type="Proteomes" id="UP000054408"/>
    </source>
</evidence>
<gene>
    <name evidence="2" type="ORF">AMSG_07734</name>
</gene>